<name>A0ABN2W1E3_9ACTN</name>
<gene>
    <name evidence="1" type="ORF">GCM10009821_20370</name>
</gene>
<organism evidence="1 2">
    <name type="scientific">Aeromicrobium halocynthiae</name>
    <dbReference type="NCBI Taxonomy" id="560557"/>
    <lineage>
        <taxon>Bacteria</taxon>
        <taxon>Bacillati</taxon>
        <taxon>Actinomycetota</taxon>
        <taxon>Actinomycetes</taxon>
        <taxon>Propionibacteriales</taxon>
        <taxon>Nocardioidaceae</taxon>
        <taxon>Aeromicrobium</taxon>
    </lineage>
</organism>
<dbReference type="Proteomes" id="UP001501480">
    <property type="component" value="Unassembled WGS sequence"/>
</dbReference>
<evidence type="ECO:0000313" key="1">
    <source>
        <dbReference type="EMBL" id="GAA2080007.1"/>
    </source>
</evidence>
<dbReference type="EMBL" id="BAAAPY010000006">
    <property type="protein sequence ID" value="GAA2080007.1"/>
    <property type="molecule type" value="Genomic_DNA"/>
</dbReference>
<accession>A0ABN2W1E3</accession>
<dbReference type="GO" id="GO:0004601">
    <property type="term" value="F:peroxidase activity"/>
    <property type="evidence" value="ECO:0007669"/>
    <property type="project" value="UniProtKB-KW"/>
</dbReference>
<keyword evidence="1" id="KW-0575">Peroxidase</keyword>
<protein>
    <submittedName>
        <fullName evidence="1">Heme peroxidase</fullName>
    </submittedName>
</protein>
<evidence type="ECO:0000313" key="2">
    <source>
        <dbReference type="Proteomes" id="UP001501480"/>
    </source>
</evidence>
<proteinExistence type="predicted"/>
<keyword evidence="1" id="KW-0560">Oxidoreductase</keyword>
<comment type="caution">
    <text evidence="1">The sequence shown here is derived from an EMBL/GenBank/DDBJ whole genome shotgun (WGS) entry which is preliminary data.</text>
</comment>
<dbReference type="RefSeq" id="WP_344327702.1">
    <property type="nucleotide sequence ID" value="NZ_BAAAPY010000006.1"/>
</dbReference>
<keyword evidence="2" id="KW-1185">Reference proteome</keyword>
<sequence length="218" mass="24146">MTAHDEHLSVLRAALEEDFPDWKMPPWPGGWVGQIEAALIDAVFSIRARYGSETTGVRAVVSRWRAETGDRKSMDDLRRLADPTGRSLTEVAANGSETGGKKKSDVVQSVAAAMVEAKVLHSADLQDDTKFATAKRIYLSQKGLGKVTWSYFAMLNGIDDVKADTHVVAYVNRKLGLAGSDRLRAEAVRDLLLKVDHGFEDRTALDHAIWRRQSKRDV</sequence>
<reference evidence="1 2" key="1">
    <citation type="journal article" date="2019" name="Int. J. Syst. Evol. Microbiol.">
        <title>The Global Catalogue of Microorganisms (GCM) 10K type strain sequencing project: providing services to taxonomists for standard genome sequencing and annotation.</title>
        <authorList>
            <consortium name="The Broad Institute Genomics Platform"/>
            <consortium name="The Broad Institute Genome Sequencing Center for Infectious Disease"/>
            <person name="Wu L."/>
            <person name="Ma J."/>
        </authorList>
    </citation>
    <scope>NUCLEOTIDE SEQUENCE [LARGE SCALE GENOMIC DNA]</scope>
    <source>
        <strain evidence="1 2">JCM 15749</strain>
    </source>
</reference>